<sequence length="230" mass="25696">MSGILTIDGEQFVKVRQIFDARNIYFRAGKKIAVERFAVFQGTHQFDYEVNSRPIDRNGNPIAIATNQDALRNEFFEKTILTRPPVPVVFGKDNNGEFAVKLQPNDLRAQVFESKESGEMIAWSLHVKSISYEGTMSAMGAAKTTGTRIRQSSSSSPSVRQKMYAGATQDMHNAERSGLASNTGDPSHMINIYIQSKSLSIYRNYPNGFGVVDLVGYDPSLWEKLKGVFR</sequence>
<reference evidence="2" key="1">
    <citation type="journal article" date="2019" name="Int. J. Syst. Evol. Microbiol.">
        <title>The Global Catalogue of Microorganisms (GCM) 10K type strain sequencing project: providing services to taxonomists for standard genome sequencing and annotation.</title>
        <authorList>
            <consortium name="The Broad Institute Genomics Platform"/>
            <consortium name="The Broad Institute Genome Sequencing Center for Infectious Disease"/>
            <person name="Wu L."/>
            <person name="Ma J."/>
        </authorList>
    </citation>
    <scope>NUCLEOTIDE SEQUENCE [LARGE SCALE GENOMIC DNA]</scope>
    <source>
        <strain evidence="2">CG52</strain>
    </source>
</reference>
<protein>
    <submittedName>
        <fullName evidence="1">Uncharacterized protein</fullName>
    </submittedName>
</protein>
<dbReference type="EMBL" id="JBHUEQ010000036">
    <property type="protein sequence ID" value="MFD1747384.1"/>
    <property type="molecule type" value="Genomic_DNA"/>
</dbReference>
<accession>A0ABW4M821</accession>
<gene>
    <name evidence="1" type="ORF">ACFSE1_18080</name>
</gene>
<organism evidence="1 2">
    <name type="scientific">Rhizobium helianthi</name>
    <dbReference type="NCBI Taxonomy" id="1132695"/>
    <lineage>
        <taxon>Bacteria</taxon>
        <taxon>Pseudomonadati</taxon>
        <taxon>Pseudomonadota</taxon>
        <taxon>Alphaproteobacteria</taxon>
        <taxon>Hyphomicrobiales</taxon>
        <taxon>Rhizobiaceae</taxon>
        <taxon>Rhizobium/Agrobacterium group</taxon>
        <taxon>Rhizobium</taxon>
    </lineage>
</organism>
<proteinExistence type="predicted"/>
<keyword evidence="2" id="KW-1185">Reference proteome</keyword>
<evidence type="ECO:0000313" key="1">
    <source>
        <dbReference type="EMBL" id="MFD1747384.1"/>
    </source>
</evidence>
<dbReference type="Proteomes" id="UP001597322">
    <property type="component" value="Unassembled WGS sequence"/>
</dbReference>
<dbReference type="RefSeq" id="WP_377404579.1">
    <property type="nucleotide sequence ID" value="NZ_JBHUEQ010000036.1"/>
</dbReference>
<evidence type="ECO:0000313" key="2">
    <source>
        <dbReference type="Proteomes" id="UP001597322"/>
    </source>
</evidence>
<name>A0ABW4M821_9HYPH</name>
<comment type="caution">
    <text evidence="1">The sequence shown here is derived from an EMBL/GenBank/DDBJ whole genome shotgun (WGS) entry which is preliminary data.</text>
</comment>